<keyword evidence="4" id="KW-1185">Reference proteome</keyword>
<keyword evidence="1" id="KW-0812">Transmembrane</keyword>
<dbReference type="Gene3D" id="1.20.144.10">
    <property type="entry name" value="Phosphatidic acid phosphatase type 2/haloperoxidase"/>
    <property type="match status" value="2"/>
</dbReference>
<keyword evidence="1" id="KW-1133">Transmembrane helix</keyword>
<accession>A0ABW4L1L4</accession>
<feature type="transmembrane region" description="Helical" evidence="1">
    <location>
        <begin position="93"/>
        <end position="109"/>
    </location>
</feature>
<evidence type="ECO:0000256" key="1">
    <source>
        <dbReference type="SAM" id="Phobius"/>
    </source>
</evidence>
<dbReference type="InterPro" id="IPR000326">
    <property type="entry name" value="PAP2/HPO"/>
</dbReference>
<protein>
    <submittedName>
        <fullName evidence="3">Phosphatase PAP2 family protein</fullName>
    </submittedName>
</protein>
<feature type="transmembrane region" description="Helical" evidence="1">
    <location>
        <begin position="129"/>
        <end position="150"/>
    </location>
</feature>
<evidence type="ECO:0000259" key="2">
    <source>
        <dbReference type="SMART" id="SM00014"/>
    </source>
</evidence>
<proteinExistence type="predicted"/>
<dbReference type="InterPro" id="IPR036938">
    <property type="entry name" value="PAP2/HPO_sf"/>
</dbReference>
<evidence type="ECO:0000313" key="4">
    <source>
        <dbReference type="Proteomes" id="UP001597277"/>
    </source>
</evidence>
<reference evidence="4" key="1">
    <citation type="journal article" date="2019" name="Int. J. Syst. Evol. Microbiol.">
        <title>The Global Catalogue of Microorganisms (GCM) 10K type strain sequencing project: providing services to taxonomists for standard genome sequencing and annotation.</title>
        <authorList>
            <consortium name="The Broad Institute Genomics Platform"/>
            <consortium name="The Broad Institute Genome Sequencing Center for Infectious Disease"/>
            <person name="Wu L."/>
            <person name="Ma J."/>
        </authorList>
    </citation>
    <scope>NUCLEOTIDE SEQUENCE [LARGE SCALE GENOMIC DNA]</scope>
    <source>
        <strain evidence="4">JCM 17130</strain>
    </source>
</reference>
<dbReference type="CDD" id="cd03392">
    <property type="entry name" value="PAP2_like_2"/>
    <property type="match status" value="1"/>
</dbReference>
<dbReference type="SUPFAM" id="SSF48317">
    <property type="entry name" value="Acid phosphatase/Vanadium-dependent haloperoxidase"/>
    <property type="match status" value="1"/>
</dbReference>
<feature type="transmembrane region" description="Helical" evidence="1">
    <location>
        <begin position="162"/>
        <end position="184"/>
    </location>
</feature>
<dbReference type="SMART" id="SM00014">
    <property type="entry name" value="acidPPc"/>
    <property type="match status" value="1"/>
</dbReference>
<gene>
    <name evidence="3" type="ORF">ACFSE6_06815</name>
</gene>
<dbReference type="EMBL" id="JBHUEE010000002">
    <property type="protein sequence ID" value="MFD1717540.1"/>
    <property type="molecule type" value="Genomic_DNA"/>
</dbReference>
<dbReference type="Pfam" id="PF01569">
    <property type="entry name" value="PAP2"/>
    <property type="match status" value="1"/>
</dbReference>
<feature type="domain" description="Phosphatidic acid phosphatase type 2/haloperoxidase" evidence="2">
    <location>
        <begin position="92"/>
        <end position="204"/>
    </location>
</feature>
<keyword evidence="1" id="KW-0472">Membrane</keyword>
<feature type="transmembrane region" description="Helical" evidence="1">
    <location>
        <begin position="70"/>
        <end position="86"/>
    </location>
</feature>
<name>A0ABW4L1L4_9MICO</name>
<sequence>MTATSPRRSAAVASGVLALVLVALTTGVVANWQPLVATDLAVVGRVHEVVAGRPGLVAAARVVTHAGAPVTWWVVLPLAALVLLALRERATALLVAVAAAGGGLLHVTVKELVGRARPDLADPLLQAAGHAFPSGHTGGTTLGVGILLVVLLPRAPRPWRPVVLAAGVLLAVAVGATRVVLGVHWPSDVVAGWLLSSAWVLAVLAAGARPVRRRHQGAPTPSGP</sequence>
<comment type="caution">
    <text evidence="3">The sequence shown here is derived from an EMBL/GenBank/DDBJ whole genome shotgun (WGS) entry which is preliminary data.</text>
</comment>
<feature type="transmembrane region" description="Helical" evidence="1">
    <location>
        <begin position="190"/>
        <end position="208"/>
    </location>
</feature>
<dbReference type="RefSeq" id="WP_388003968.1">
    <property type="nucleotide sequence ID" value="NZ_JBHUEE010000002.1"/>
</dbReference>
<dbReference type="PANTHER" id="PTHR14969:SF13">
    <property type="entry name" value="AT30094P"/>
    <property type="match status" value="1"/>
</dbReference>
<evidence type="ECO:0000313" key="3">
    <source>
        <dbReference type="EMBL" id="MFD1717540.1"/>
    </source>
</evidence>
<dbReference type="PANTHER" id="PTHR14969">
    <property type="entry name" value="SPHINGOSINE-1-PHOSPHATE PHOSPHOHYDROLASE"/>
    <property type="match status" value="1"/>
</dbReference>
<dbReference type="Proteomes" id="UP001597277">
    <property type="component" value="Unassembled WGS sequence"/>
</dbReference>
<organism evidence="3 4">
    <name type="scientific">Georgenia deserti</name>
    <dbReference type="NCBI Taxonomy" id="2093781"/>
    <lineage>
        <taxon>Bacteria</taxon>
        <taxon>Bacillati</taxon>
        <taxon>Actinomycetota</taxon>
        <taxon>Actinomycetes</taxon>
        <taxon>Micrococcales</taxon>
        <taxon>Bogoriellaceae</taxon>
        <taxon>Georgenia</taxon>
    </lineage>
</organism>